<evidence type="ECO:0000313" key="2">
    <source>
        <dbReference type="EMBL" id="RMA72516.1"/>
    </source>
</evidence>
<evidence type="ECO:0000313" key="3">
    <source>
        <dbReference type="Proteomes" id="UP000280368"/>
    </source>
</evidence>
<protein>
    <submittedName>
        <fullName evidence="2">Glycosyltransferase involved in cell wall biosynthesis</fullName>
    </submittedName>
</protein>
<evidence type="ECO:0000259" key="1">
    <source>
        <dbReference type="Pfam" id="PF00534"/>
    </source>
</evidence>
<dbReference type="Gene3D" id="3.40.50.2000">
    <property type="entry name" value="Glycogen Phosphorylase B"/>
    <property type="match status" value="2"/>
</dbReference>
<sequence>MKTLSKNSKIVFLSTFPPTHCGIATFTEDTINAINKIYGKSIISEVCEITISGEASASSTYHLPSKEKEAYVKVASQINSDPDVKLVHIQHEFGLFGGQYGDYILDFLKELKKPVAYTFHTVLPNPKPDLKAVVQLLCSYSKAIFVMTNKSKSILIEGYNIEENDIALVPHGTHLVDYETTEKAKKKFDFEDRIVLSTFGLLGEGKSIETGLRALPKIVEKFPNVLYLILGKTHPNTIVNNVDVYRNSLEAIVAELNLENNVRFVNEYLEVNQLLDYLKATDVYLFTSKDPNQAVSGTFSYAMSCSCPIVASKIPHTMESLTSDVGILADIQNVEQFADATLKLLSDSSLRDAMSINAYAKTTKTSWENTAIKHINVYQKIAEGLSDIKISYPKIKMDHQKTMTTEMGMIQFSKISEPDLDSGYTLDDNARALITICKHYQLSGDRSDIPYMNTYLNFISRCQLENGTFINYVDKNNTVEDRNSNENLDDSNGRAIWALGYFLRLSGKTIPYDMTHKANSSLNLAMNCVSEMHSPRAIGFAIKGFYHAYNVVPTENLKNKIIFLSHKLQAMYEHTSSANWNWFEDKLTYANSILPEALLLSFLITGEERTKEIAVESMDFLISKMFIDGRFKIISNNGWHEKGAIPHNYGEQPIEASYMMHALDIFYRALGKSEYKKYLKKAFNWFLGDNHLSHIMYNPITGGCYDGLEKENVNLNQGAESTLCYLSARLLIETYTSRAKGNKLFKVKTDEHYHFSLSNLKESNTNDCKENILPVQLNKNYKTKSARSLIVIK</sequence>
<dbReference type="AlphaFoldDB" id="A0A3L9ZIY1"/>
<gene>
    <name evidence="2" type="ORF">BC961_2918</name>
</gene>
<comment type="caution">
    <text evidence="2">The sequence shown here is derived from an EMBL/GenBank/DDBJ whole genome shotgun (WGS) entry which is preliminary data.</text>
</comment>
<dbReference type="EMBL" id="REFH01000013">
    <property type="protein sequence ID" value="RMA72516.1"/>
    <property type="molecule type" value="Genomic_DNA"/>
</dbReference>
<dbReference type="InterPro" id="IPR008928">
    <property type="entry name" value="6-hairpin_glycosidase_sf"/>
</dbReference>
<proteinExistence type="predicted"/>
<dbReference type="PANTHER" id="PTHR12526">
    <property type="entry name" value="GLYCOSYLTRANSFERASE"/>
    <property type="match status" value="1"/>
</dbReference>
<keyword evidence="2" id="KW-0808">Transferase</keyword>
<dbReference type="Pfam" id="PF00534">
    <property type="entry name" value="Glycos_transf_1"/>
    <property type="match status" value="1"/>
</dbReference>
<dbReference type="SUPFAM" id="SSF53756">
    <property type="entry name" value="UDP-Glycosyltransferase/glycogen phosphorylase"/>
    <property type="match status" value="1"/>
</dbReference>
<dbReference type="RefSeq" id="WP_121926473.1">
    <property type="nucleotide sequence ID" value="NZ_CBCSGA010000011.1"/>
</dbReference>
<dbReference type="PANTHER" id="PTHR12526:SF572">
    <property type="entry name" value="BLL5144 PROTEIN"/>
    <property type="match status" value="1"/>
</dbReference>
<name>A0A3L9ZIY1_9FLAO</name>
<dbReference type="InterPro" id="IPR001296">
    <property type="entry name" value="Glyco_trans_1"/>
</dbReference>
<organism evidence="2 3">
    <name type="scientific">Flavobacterium weaverense</name>
    <dbReference type="NCBI Taxonomy" id="271156"/>
    <lineage>
        <taxon>Bacteria</taxon>
        <taxon>Pseudomonadati</taxon>
        <taxon>Bacteroidota</taxon>
        <taxon>Flavobacteriia</taxon>
        <taxon>Flavobacteriales</taxon>
        <taxon>Flavobacteriaceae</taxon>
        <taxon>Flavobacterium</taxon>
    </lineage>
</organism>
<dbReference type="GO" id="GO:0005975">
    <property type="term" value="P:carbohydrate metabolic process"/>
    <property type="evidence" value="ECO:0007669"/>
    <property type="project" value="InterPro"/>
</dbReference>
<keyword evidence="3" id="KW-1185">Reference proteome</keyword>
<feature type="domain" description="Glycosyl transferase family 1" evidence="1">
    <location>
        <begin position="182"/>
        <end position="360"/>
    </location>
</feature>
<accession>A0A3L9ZIY1</accession>
<dbReference type="SUPFAM" id="SSF48208">
    <property type="entry name" value="Six-hairpin glycosidases"/>
    <property type="match status" value="1"/>
</dbReference>
<dbReference type="OrthoDB" id="9765330at2"/>
<reference evidence="2 3" key="1">
    <citation type="submission" date="2018-10" db="EMBL/GenBank/DDBJ databases">
        <title>Genomic Encyclopedia of Archaeal and Bacterial Type Strains, Phase II (KMG-II): from individual species to whole genera.</title>
        <authorList>
            <person name="Goeker M."/>
        </authorList>
    </citation>
    <scope>NUCLEOTIDE SEQUENCE [LARGE SCALE GENOMIC DNA]</scope>
    <source>
        <strain evidence="2 3">DSM 19727</strain>
    </source>
</reference>
<dbReference type="Proteomes" id="UP000280368">
    <property type="component" value="Unassembled WGS sequence"/>
</dbReference>
<dbReference type="GO" id="GO:0016757">
    <property type="term" value="F:glycosyltransferase activity"/>
    <property type="evidence" value="ECO:0007669"/>
    <property type="project" value="InterPro"/>
</dbReference>